<dbReference type="PRINTS" id="PR00344">
    <property type="entry name" value="BCTRLSENSOR"/>
</dbReference>
<dbReference type="InterPro" id="IPR005467">
    <property type="entry name" value="His_kinase_dom"/>
</dbReference>
<evidence type="ECO:0000256" key="4">
    <source>
        <dbReference type="ARBA" id="ARBA00022553"/>
    </source>
</evidence>
<dbReference type="STRING" id="633440.SAMN05421869_110241"/>
<dbReference type="Pfam" id="PF00512">
    <property type="entry name" value="HisKA"/>
    <property type="match status" value="1"/>
</dbReference>
<dbReference type="InterPro" id="IPR050736">
    <property type="entry name" value="Sensor_HK_Regulatory"/>
</dbReference>
<keyword evidence="5" id="KW-0808">Transferase</keyword>
<protein>
    <recommendedName>
        <fullName evidence="3">histidine kinase</fullName>
        <ecNumber evidence="3">2.7.13.3</ecNumber>
    </recommendedName>
</protein>
<dbReference type="PANTHER" id="PTHR43711:SF32">
    <property type="entry name" value="SENSOR-TYPE HISTIDINE KINASE PRRB"/>
    <property type="match status" value="1"/>
</dbReference>
<evidence type="ECO:0000256" key="2">
    <source>
        <dbReference type="ARBA" id="ARBA00004236"/>
    </source>
</evidence>
<dbReference type="SMART" id="SM00387">
    <property type="entry name" value="HATPase_c"/>
    <property type="match status" value="1"/>
</dbReference>
<comment type="subcellular location">
    <subcellularLocation>
        <location evidence="2">Cell membrane</location>
    </subcellularLocation>
</comment>
<dbReference type="SMART" id="SM00388">
    <property type="entry name" value="HisKA"/>
    <property type="match status" value="1"/>
</dbReference>
<name>A0A1G8TPB1_9ACTN</name>
<feature type="domain" description="Histidine kinase" evidence="9">
    <location>
        <begin position="49"/>
        <end position="256"/>
    </location>
</feature>
<dbReference type="GO" id="GO:0005886">
    <property type="term" value="C:plasma membrane"/>
    <property type="evidence" value="ECO:0007669"/>
    <property type="project" value="UniProtKB-SubCell"/>
</dbReference>
<accession>A0A1G8TPB1</accession>
<evidence type="ECO:0000256" key="7">
    <source>
        <dbReference type="ARBA" id="ARBA00023012"/>
    </source>
</evidence>
<dbReference type="InterPro" id="IPR004358">
    <property type="entry name" value="Sig_transdc_His_kin-like_C"/>
</dbReference>
<evidence type="ECO:0000256" key="8">
    <source>
        <dbReference type="SAM" id="MobiDB-lite"/>
    </source>
</evidence>
<dbReference type="SUPFAM" id="SSF55874">
    <property type="entry name" value="ATPase domain of HSP90 chaperone/DNA topoisomerase II/histidine kinase"/>
    <property type="match status" value="1"/>
</dbReference>
<organism evidence="10 11">
    <name type="scientific">Nonomuraea jiangxiensis</name>
    <dbReference type="NCBI Taxonomy" id="633440"/>
    <lineage>
        <taxon>Bacteria</taxon>
        <taxon>Bacillati</taxon>
        <taxon>Actinomycetota</taxon>
        <taxon>Actinomycetes</taxon>
        <taxon>Streptosporangiales</taxon>
        <taxon>Streptosporangiaceae</taxon>
        <taxon>Nonomuraea</taxon>
    </lineage>
</organism>
<dbReference type="PROSITE" id="PS50109">
    <property type="entry name" value="HIS_KIN"/>
    <property type="match status" value="1"/>
</dbReference>
<comment type="catalytic activity">
    <reaction evidence="1">
        <text>ATP + protein L-histidine = ADP + protein N-phospho-L-histidine.</text>
        <dbReference type="EC" id="2.7.13.3"/>
    </reaction>
</comment>
<dbReference type="InterPro" id="IPR003661">
    <property type="entry name" value="HisK_dim/P_dom"/>
</dbReference>
<keyword evidence="11" id="KW-1185">Reference proteome</keyword>
<keyword evidence="6 10" id="KW-0418">Kinase</keyword>
<dbReference type="PANTHER" id="PTHR43711">
    <property type="entry name" value="TWO-COMPONENT HISTIDINE KINASE"/>
    <property type="match status" value="1"/>
</dbReference>
<reference evidence="10 11" key="1">
    <citation type="submission" date="2016-10" db="EMBL/GenBank/DDBJ databases">
        <authorList>
            <person name="de Groot N.N."/>
        </authorList>
    </citation>
    <scope>NUCLEOTIDE SEQUENCE [LARGE SCALE GENOMIC DNA]</scope>
    <source>
        <strain evidence="10 11">CGMCC 4.6533</strain>
    </source>
</reference>
<keyword evidence="7" id="KW-0902">Two-component regulatory system</keyword>
<dbReference type="EMBL" id="FNDJ01000010">
    <property type="protein sequence ID" value="SDJ43244.1"/>
    <property type="molecule type" value="Genomic_DNA"/>
</dbReference>
<dbReference type="SUPFAM" id="SSF47384">
    <property type="entry name" value="Homodimeric domain of signal transducing histidine kinase"/>
    <property type="match status" value="1"/>
</dbReference>
<dbReference type="CDD" id="cd00075">
    <property type="entry name" value="HATPase"/>
    <property type="match status" value="1"/>
</dbReference>
<evidence type="ECO:0000256" key="6">
    <source>
        <dbReference type="ARBA" id="ARBA00022777"/>
    </source>
</evidence>
<evidence type="ECO:0000313" key="10">
    <source>
        <dbReference type="EMBL" id="SDJ43244.1"/>
    </source>
</evidence>
<dbReference type="InterPro" id="IPR003594">
    <property type="entry name" value="HATPase_dom"/>
</dbReference>
<feature type="region of interest" description="Disordered" evidence="8">
    <location>
        <begin position="1"/>
        <end position="23"/>
    </location>
</feature>
<keyword evidence="4" id="KW-0597">Phosphoprotein</keyword>
<evidence type="ECO:0000256" key="1">
    <source>
        <dbReference type="ARBA" id="ARBA00000085"/>
    </source>
</evidence>
<gene>
    <name evidence="10" type="ORF">SAMN05421869_110241</name>
</gene>
<dbReference type="Proteomes" id="UP000199202">
    <property type="component" value="Unassembled WGS sequence"/>
</dbReference>
<dbReference type="InterPro" id="IPR036097">
    <property type="entry name" value="HisK_dim/P_sf"/>
</dbReference>
<proteinExistence type="predicted"/>
<dbReference type="Pfam" id="PF02518">
    <property type="entry name" value="HATPase_c"/>
    <property type="match status" value="1"/>
</dbReference>
<dbReference type="EC" id="2.7.13.3" evidence="3"/>
<evidence type="ECO:0000256" key="3">
    <source>
        <dbReference type="ARBA" id="ARBA00012438"/>
    </source>
</evidence>
<evidence type="ECO:0000256" key="5">
    <source>
        <dbReference type="ARBA" id="ARBA00022679"/>
    </source>
</evidence>
<dbReference type="InterPro" id="IPR036890">
    <property type="entry name" value="HATPase_C_sf"/>
</dbReference>
<dbReference type="Gene3D" id="3.30.565.10">
    <property type="entry name" value="Histidine kinase-like ATPase, C-terminal domain"/>
    <property type="match status" value="1"/>
</dbReference>
<dbReference type="CDD" id="cd00082">
    <property type="entry name" value="HisKA"/>
    <property type="match status" value="1"/>
</dbReference>
<dbReference type="GO" id="GO:0000155">
    <property type="term" value="F:phosphorelay sensor kinase activity"/>
    <property type="evidence" value="ECO:0007669"/>
    <property type="project" value="InterPro"/>
</dbReference>
<evidence type="ECO:0000259" key="9">
    <source>
        <dbReference type="PROSITE" id="PS50109"/>
    </source>
</evidence>
<dbReference type="Gene3D" id="1.10.287.130">
    <property type="match status" value="1"/>
</dbReference>
<evidence type="ECO:0000313" key="11">
    <source>
        <dbReference type="Proteomes" id="UP000199202"/>
    </source>
</evidence>
<sequence length="271" mass="29627">MTVHSGPRYERGANHPAGDLRSAPAIRLPSDTVRELQHELLRKQRFASDASHELRTVLAGLRAELEEARLHPEETDLGDLLAGALRNVERLDSILTDLRVIAEMEAGPPHELQRVDLAELVREEIVGRADRIPVQLRIEAGATITAVPIRISRVLTNLLNNAQRHARHLIEVRLVHDGDCAELTVIDDGEGVAESQRERIFERFTRLDAARRLDRTGAGLGLAIARDIAEAHLGSLHVQRAVTGGACFVLRLPLADAAAPAGRRAGTAVDP</sequence>
<dbReference type="AlphaFoldDB" id="A0A1G8TPB1"/>